<proteinExistence type="predicted"/>
<comment type="caution">
    <text evidence="2">The sequence shown here is derived from an EMBL/GenBank/DDBJ whole genome shotgun (WGS) entry which is preliminary data.</text>
</comment>
<name>A0A9P6L2K2_9AGAM</name>
<protein>
    <submittedName>
        <fullName evidence="2">Uncharacterized protein</fullName>
    </submittedName>
</protein>
<dbReference type="AlphaFoldDB" id="A0A9P6L2K2"/>
<evidence type="ECO:0000313" key="2">
    <source>
        <dbReference type="EMBL" id="KAF9779547.1"/>
    </source>
</evidence>
<keyword evidence="3" id="KW-1185">Reference proteome</keyword>
<feature type="region of interest" description="Disordered" evidence="1">
    <location>
        <begin position="166"/>
        <end position="205"/>
    </location>
</feature>
<feature type="region of interest" description="Disordered" evidence="1">
    <location>
        <begin position="101"/>
        <end position="120"/>
    </location>
</feature>
<accession>A0A9P6L2K2</accession>
<reference evidence="2" key="2">
    <citation type="submission" date="2020-11" db="EMBL/GenBank/DDBJ databases">
        <authorList>
            <consortium name="DOE Joint Genome Institute"/>
            <person name="Kuo A."/>
            <person name="Miyauchi S."/>
            <person name="Kiss E."/>
            <person name="Drula E."/>
            <person name="Kohler A."/>
            <person name="Sanchez-Garcia M."/>
            <person name="Andreopoulos B."/>
            <person name="Barry K.W."/>
            <person name="Bonito G."/>
            <person name="Buee M."/>
            <person name="Carver A."/>
            <person name="Chen C."/>
            <person name="Cichocki N."/>
            <person name="Clum A."/>
            <person name="Culley D."/>
            <person name="Crous P.W."/>
            <person name="Fauchery L."/>
            <person name="Girlanda M."/>
            <person name="Hayes R."/>
            <person name="Keri Z."/>
            <person name="Labutti K."/>
            <person name="Lipzen A."/>
            <person name="Lombard V."/>
            <person name="Magnuson J."/>
            <person name="Maillard F."/>
            <person name="Morin E."/>
            <person name="Murat C."/>
            <person name="Nolan M."/>
            <person name="Ohm R."/>
            <person name="Pangilinan J."/>
            <person name="Pereira M."/>
            <person name="Perotto S."/>
            <person name="Peter M."/>
            <person name="Riley R."/>
            <person name="Sitrit Y."/>
            <person name="Stielow B."/>
            <person name="Szollosi G."/>
            <person name="Zifcakova L."/>
            <person name="Stursova M."/>
            <person name="Spatafora J.W."/>
            <person name="Tedersoo L."/>
            <person name="Vaario L.-M."/>
            <person name="Yamada A."/>
            <person name="Yan M."/>
            <person name="Wang P."/>
            <person name="Xu J."/>
            <person name="Bruns T."/>
            <person name="Baldrian P."/>
            <person name="Vilgalys R."/>
            <person name="Henrissat B."/>
            <person name="Grigoriev I.V."/>
            <person name="Hibbett D."/>
            <person name="Nagy L.G."/>
            <person name="Martin F.M."/>
        </authorList>
    </citation>
    <scope>NUCLEOTIDE SEQUENCE</scope>
    <source>
        <strain evidence="2">UH-Tt-Lm1</strain>
    </source>
</reference>
<evidence type="ECO:0000256" key="1">
    <source>
        <dbReference type="SAM" id="MobiDB-lite"/>
    </source>
</evidence>
<sequence>MALPNFGEPPRFSRGFGAAFYVVPFSRPTLWNISEHKDFLKSRGFRTIPSHRTIPSARRMGWPSGESEKAQRSFGHLSGNQVGFTELWLLEGNGLFPSAWPTVSTSSESEHTKDGPASPDPKCGSWTLWELALLQGGKWTAICLRRLSKTRAHGFLGHWRRHWKGRRGPCSQQSRARPFSTEVSKPLVAGASGKSRVSSTKLEAPRITEATDEALPISTRYSSKSTGKLVQSRFQQLSSSPDFVRKHRI</sequence>
<evidence type="ECO:0000313" key="3">
    <source>
        <dbReference type="Proteomes" id="UP000736335"/>
    </source>
</evidence>
<reference evidence="2" key="1">
    <citation type="journal article" date="2020" name="Nat. Commun.">
        <title>Large-scale genome sequencing of mycorrhizal fungi provides insights into the early evolution of symbiotic traits.</title>
        <authorList>
            <person name="Miyauchi S."/>
            <person name="Kiss E."/>
            <person name="Kuo A."/>
            <person name="Drula E."/>
            <person name="Kohler A."/>
            <person name="Sanchez-Garcia M."/>
            <person name="Morin E."/>
            <person name="Andreopoulos B."/>
            <person name="Barry K.W."/>
            <person name="Bonito G."/>
            <person name="Buee M."/>
            <person name="Carver A."/>
            <person name="Chen C."/>
            <person name="Cichocki N."/>
            <person name="Clum A."/>
            <person name="Culley D."/>
            <person name="Crous P.W."/>
            <person name="Fauchery L."/>
            <person name="Girlanda M."/>
            <person name="Hayes R.D."/>
            <person name="Keri Z."/>
            <person name="LaButti K."/>
            <person name="Lipzen A."/>
            <person name="Lombard V."/>
            <person name="Magnuson J."/>
            <person name="Maillard F."/>
            <person name="Murat C."/>
            <person name="Nolan M."/>
            <person name="Ohm R.A."/>
            <person name="Pangilinan J."/>
            <person name="Pereira M.F."/>
            <person name="Perotto S."/>
            <person name="Peter M."/>
            <person name="Pfister S."/>
            <person name="Riley R."/>
            <person name="Sitrit Y."/>
            <person name="Stielow J.B."/>
            <person name="Szollosi G."/>
            <person name="Zifcakova L."/>
            <person name="Stursova M."/>
            <person name="Spatafora J.W."/>
            <person name="Tedersoo L."/>
            <person name="Vaario L.M."/>
            <person name="Yamada A."/>
            <person name="Yan M."/>
            <person name="Wang P."/>
            <person name="Xu J."/>
            <person name="Bruns T."/>
            <person name="Baldrian P."/>
            <person name="Vilgalys R."/>
            <person name="Dunand C."/>
            <person name="Henrissat B."/>
            <person name="Grigoriev I.V."/>
            <person name="Hibbett D."/>
            <person name="Nagy L.G."/>
            <person name="Martin F.M."/>
        </authorList>
    </citation>
    <scope>NUCLEOTIDE SEQUENCE</scope>
    <source>
        <strain evidence="2">UH-Tt-Lm1</strain>
    </source>
</reference>
<organism evidence="2 3">
    <name type="scientific">Thelephora terrestris</name>
    <dbReference type="NCBI Taxonomy" id="56493"/>
    <lineage>
        <taxon>Eukaryota</taxon>
        <taxon>Fungi</taxon>
        <taxon>Dikarya</taxon>
        <taxon>Basidiomycota</taxon>
        <taxon>Agaricomycotina</taxon>
        <taxon>Agaricomycetes</taxon>
        <taxon>Thelephorales</taxon>
        <taxon>Thelephoraceae</taxon>
        <taxon>Thelephora</taxon>
    </lineage>
</organism>
<dbReference type="EMBL" id="WIUZ02000019">
    <property type="protein sequence ID" value="KAF9779547.1"/>
    <property type="molecule type" value="Genomic_DNA"/>
</dbReference>
<dbReference type="Proteomes" id="UP000736335">
    <property type="component" value="Unassembled WGS sequence"/>
</dbReference>
<gene>
    <name evidence="2" type="ORF">BJ322DRAFT_1024418</name>
</gene>